<gene>
    <name evidence="11" type="primary">CRK2</name>
    <name evidence="11" type="ORF">CR513_50871</name>
</gene>
<evidence type="ECO:0000256" key="5">
    <source>
        <dbReference type="ARBA" id="ARBA00022949"/>
    </source>
</evidence>
<reference evidence="11" key="1">
    <citation type="submission" date="2018-05" db="EMBL/GenBank/DDBJ databases">
        <title>Draft genome of Mucuna pruriens seed.</title>
        <authorList>
            <person name="Nnadi N.E."/>
            <person name="Vos R."/>
            <person name="Hasami M.H."/>
            <person name="Devisetty U.K."/>
            <person name="Aguiy J.C."/>
        </authorList>
    </citation>
    <scope>NUCLEOTIDE SEQUENCE [LARGE SCALE GENOMIC DNA]</scope>
    <source>
        <strain evidence="11">JCA_2017</strain>
    </source>
</reference>
<dbReference type="InterPro" id="IPR051378">
    <property type="entry name" value="Cell2Cell_Antifungal"/>
</dbReference>
<keyword evidence="6" id="KW-1015">Disulfide bond</keyword>
<name>A0A371EV80_MUCPR</name>
<feature type="signal peptide" evidence="9">
    <location>
        <begin position="1"/>
        <end position="21"/>
    </location>
</feature>
<evidence type="ECO:0000256" key="4">
    <source>
        <dbReference type="ARBA" id="ARBA00022737"/>
    </source>
</evidence>
<dbReference type="Gene3D" id="3.30.430.20">
    <property type="entry name" value="Gnk2 domain, C-X8-C-X2-C motif"/>
    <property type="match status" value="6"/>
</dbReference>
<comment type="subcellular location">
    <subcellularLocation>
        <location evidence="7">Cell junction</location>
        <location evidence="7">Plasmodesma</location>
    </subcellularLocation>
    <subcellularLocation>
        <location evidence="1">Cell membrane</location>
        <topology evidence="1">Single-pass type I membrane protein</topology>
    </subcellularLocation>
</comment>
<accession>A0A371EV80</accession>
<dbReference type="PANTHER" id="PTHR32080">
    <property type="entry name" value="ANTIFUNGAL PROTEIN GINKBILOBIN-2-LIKE"/>
    <property type="match status" value="1"/>
</dbReference>
<dbReference type="FunFam" id="3.30.430.20:FF:000017">
    <property type="entry name" value="Cysteine-rich receptor-like protein kinase 2"/>
    <property type="match status" value="3"/>
</dbReference>
<dbReference type="Proteomes" id="UP000257109">
    <property type="component" value="Unassembled WGS sequence"/>
</dbReference>
<dbReference type="GO" id="GO:0016301">
    <property type="term" value="F:kinase activity"/>
    <property type="evidence" value="ECO:0007669"/>
    <property type="project" value="UniProtKB-KW"/>
</dbReference>
<evidence type="ECO:0000259" key="10">
    <source>
        <dbReference type="PROSITE" id="PS51473"/>
    </source>
</evidence>
<feature type="non-terminal residue" evidence="11">
    <location>
        <position position="1"/>
    </location>
</feature>
<dbReference type="InterPro" id="IPR038408">
    <property type="entry name" value="GNK2_sf"/>
</dbReference>
<dbReference type="GO" id="GO:0009506">
    <property type="term" value="C:plasmodesma"/>
    <property type="evidence" value="ECO:0007669"/>
    <property type="project" value="UniProtKB-SubCell"/>
</dbReference>
<evidence type="ECO:0000256" key="3">
    <source>
        <dbReference type="ARBA" id="ARBA00022729"/>
    </source>
</evidence>
<dbReference type="CDD" id="cd23509">
    <property type="entry name" value="Gnk2-like"/>
    <property type="match status" value="6"/>
</dbReference>
<proteinExistence type="inferred from homology"/>
<feature type="chain" id="PRO_5016687133" evidence="9">
    <location>
        <begin position="22"/>
        <end position="736"/>
    </location>
</feature>
<evidence type="ECO:0000256" key="7">
    <source>
        <dbReference type="ARBA" id="ARBA00024184"/>
    </source>
</evidence>
<dbReference type="PROSITE" id="PS51473">
    <property type="entry name" value="GNK2"/>
    <property type="match status" value="6"/>
</dbReference>
<feature type="domain" description="Gnk2-homologous" evidence="10">
    <location>
        <begin position="139"/>
        <end position="243"/>
    </location>
</feature>
<comment type="similarity">
    <text evidence="8">Belongs to the cysteine-rich repeat secretory protein family. Plasmodesmata-located proteins (PDLD) subfamily.</text>
</comment>
<evidence type="ECO:0000256" key="6">
    <source>
        <dbReference type="ARBA" id="ARBA00023157"/>
    </source>
</evidence>
<dbReference type="AlphaFoldDB" id="A0A371EV80"/>
<dbReference type="GO" id="GO:0005886">
    <property type="term" value="C:plasma membrane"/>
    <property type="evidence" value="ECO:0007669"/>
    <property type="project" value="UniProtKB-SubCell"/>
</dbReference>
<organism evidence="11 12">
    <name type="scientific">Mucuna pruriens</name>
    <name type="common">Velvet bean</name>
    <name type="synonym">Dolichos pruriens</name>
    <dbReference type="NCBI Taxonomy" id="157652"/>
    <lineage>
        <taxon>Eukaryota</taxon>
        <taxon>Viridiplantae</taxon>
        <taxon>Streptophyta</taxon>
        <taxon>Embryophyta</taxon>
        <taxon>Tracheophyta</taxon>
        <taxon>Spermatophyta</taxon>
        <taxon>Magnoliopsida</taxon>
        <taxon>eudicotyledons</taxon>
        <taxon>Gunneridae</taxon>
        <taxon>Pentapetalae</taxon>
        <taxon>rosids</taxon>
        <taxon>fabids</taxon>
        <taxon>Fabales</taxon>
        <taxon>Fabaceae</taxon>
        <taxon>Papilionoideae</taxon>
        <taxon>50 kb inversion clade</taxon>
        <taxon>NPAAA clade</taxon>
        <taxon>indigoferoid/millettioid clade</taxon>
        <taxon>Phaseoleae</taxon>
        <taxon>Mucuna</taxon>
    </lineage>
</organism>
<feature type="domain" description="Gnk2-homologous" evidence="10">
    <location>
        <begin position="30"/>
        <end position="134"/>
    </location>
</feature>
<dbReference type="OrthoDB" id="4062651at2759"/>
<keyword evidence="4" id="KW-0677">Repeat</keyword>
<feature type="domain" description="Gnk2-homologous" evidence="10">
    <location>
        <begin position="368"/>
        <end position="472"/>
    </location>
</feature>
<dbReference type="InterPro" id="IPR002902">
    <property type="entry name" value="GNK2"/>
</dbReference>
<dbReference type="STRING" id="157652.A0A371EV80"/>
<evidence type="ECO:0000313" key="12">
    <source>
        <dbReference type="Proteomes" id="UP000257109"/>
    </source>
</evidence>
<dbReference type="EMBL" id="QJKJ01011901">
    <property type="protein sequence ID" value="RDX69947.1"/>
    <property type="molecule type" value="Genomic_DNA"/>
</dbReference>
<dbReference type="Pfam" id="PF01657">
    <property type="entry name" value="Stress-antifung"/>
    <property type="match status" value="6"/>
</dbReference>
<evidence type="ECO:0000256" key="9">
    <source>
        <dbReference type="SAM" id="SignalP"/>
    </source>
</evidence>
<dbReference type="PANTHER" id="PTHR32080:SF27">
    <property type="entry name" value="OS01G0548750 PROTEIN"/>
    <property type="match status" value="1"/>
</dbReference>
<feature type="domain" description="Gnk2-homologous" evidence="10">
    <location>
        <begin position="493"/>
        <end position="598"/>
    </location>
</feature>
<keyword evidence="5" id="KW-0965">Cell junction</keyword>
<keyword evidence="2" id="KW-0945">Host-virus interaction</keyword>
<comment type="caution">
    <text evidence="11">The sequence shown here is derived from an EMBL/GenBank/DDBJ whole genome shotgun (WGS) entry which is preliminary data.</text>
</comment>
<keyword evidence="3 9" id="KW-0732">Signal</keyword>
<feature type="domain" description="Gnk2-homologous" evidence="10">
    <location>
        <begin position="261"/>
        <end position="363"/>
    </location>
</feature>
<keyword evidence="12" id="KW-1185">Reference proteome</keyword>
<sequence length="736" mass="81306">MLKLNLVAITLIWWCPNIVHAYGAVANPQTHLLYKGCSTYNASNLSSFFANINGTFSRVRDQVSNHRKHFATADEARGEVLTYTMFQCRNYLSRIDCLVCFNTATTQIRRNCSAANHATVIYDGCYLRYDRGKFYNESTEPGNGVSCGNMSAKGSGFREAGKQVLMDLQTATPKIKGFYAATKTQVDDGSAIYAVAQCVETATESDCLKCMTVGYHNLQSCLPKTEGRAYDAGCFMRYSTTPFFADNQTIDITPYLNQVANPLLSEGCSSYNVSNLRSFFANINGTFSRLREQISNESKHFFIDEAKGEVMTYTMFQCRNYLSMNDCLACFNTATTQIRNCSAANGARAVYEDCFLRYESAKFYDQTTDPGNGVLCGNTSLNTSNFRLAGQQVLMDLQTATPKIQGFYAATKTQVDGVGAIYGVAQCVETAAENDCLKCMQVGYDNLQSCFPNTDGTAYDAGCFMRYSTTPFFADNQIIDITLYLDQVGKPQTHLLKKRCNRGTYEASNLSSFFANINETFSILKAQISVENKHFGVADKAMGGVMTYAMFQCRNYLSQNNCLACFNTASTLIRNCSAANGATVIYDGCFLRYDSEKFYNETTESGNDVSCGNKSANYTGFKAAGQQVLMDLQTVTPKIKGFYAATKTQVADDSAIYAVAQCVETVTESDCLKCMSVGYNKLQSCLPNTEGIAYDAGCFMRYSTTPFFADNQTIDITSYLKQGRTTINSLPLILDE</sequence>
<evidence type="ECO:0000256" key="2">
    <source>
        <dbReference type="ARBA" id="ARBA00022581"/>
    </source>
</evidence>
<evidence type="ECO:0000256" key="8">
    <source>
        <dbReference type="ARBA" id="ARBA00038393"/>
    </source>
</evidence>
<evidence type="ECO:0000256" key="1">
    <source>
        <dbReference type="ARBA" id="ARBA00004251"/>
    </source>
</evidence>
<feature type="domain" description="Gnk2-homologous" evidence="10">
    <location>
        <begin position="603"/>
        <end position="707"/>
    </location>
</feature>
<evidence type="ECO:0000313" key="11">
    <source>
        <dbReference type="EMBL" id="RDX69947.1"/>
    </source>
</evidence>
<protein>
    <submittedName>
        <fullName evidence="11">Cysteine-rich receptor-like protein kinase 2</fullName>
    </submittedName>
</protein>